<name>Q4QE55_LEIMA</name>
<dbReference type="GeneID" id="5650867"/>
<dbReference type="EMBL" id="FR796413">
    <property type="protein sequence ID" value="CAJ04079.1"/>
    <property type="molecule type" value="Genomic_DNA"/>
</dbReference>
<dbReference type="VEuPathDB" id="TriTrypDB:LMJSD75_170020600"/>
<dbReference type="STRING" id="5664.Q4QE55"/>
<feature type="domain" description="Cytochrome b5 heme-binding" evidence="8">
    <location>
        <begin position="102"/>
        <end position="177"/>
    </location>
</feature>
<feature type="compositionally biased region" description="Low complexity" evidence="6">
    <location>
        <begin position="53"/>
        <end position="63"/>
    </location>
</feature>
<evidence type="ECO:0000256" key="3">
    <source>
        <dbReference type="ARBA" id="ARBA00023004"/>
    </source>
</evidence>
<keyword evidence="7" id="KW-0732">Signal</keyword>
<dbReference type="Pfam" id="PF00173">
    <property type="entry name" value="Cyt-b5"/>
    <property type="match status" value="1"/>
</dbReference>
<keyword evidence="2 5" id="KW-0479">Metal-binding</keyword>
<organism evidence="9 10">
    <name type="scientific">Leishmania major</name>
    <dbReference type="NCBI Taxonomy" id="5664"/>
    <lineage>
        <taxon>Eukaryota</taxon>
        <taxon>Discoba</taxon>
        <taxon>Euglenozoa</taxon>
        <taxon>Kinetoplastea</taxon>
        <taxon>Metakinetoplastina</taxon>
        <taxon>Trypanosomatida</taxon>
        <taxon>Trypanosomatidae</taxon>
        <taxon>Leishmaniinae</taxon>
        <taxon>Leishmania</taxon>
    </lineage>
</organism>
<dbReference type="GO" id="GO:0016020">
    <property type="term" value="C:membrane"/>
    <property type="evidence" value="ECO:0000318"/>
    <property type="project" value="GO_Central"/>
</dbReference>
<dbReference type="PANTHER" id="PTHR19359">
    <property type="entry name" value="CYTOCHROME B5"/>
    <property type="match status" value="1"/>
</dbReference>
<dbReference type="PROSITE" id="PS50255">
    <property type="entry name" value="CYTOCHROME_B5_2"/>
    <property type="match status" value="1"/>
</dbReference>
<evidence type="ECO:0000313" key="9">
    <source>
        <dbReference type="EMBL" id="CAJ04079.1"/>
    </source>
</evidence>
<dbReference type="Gene3D" id="3.10.120.10">
    <property type="entry name" value="Cytochrome b5-like heme/steroid binding domain"/>
    <property type="match status" value="1"/>
</dbReference>
<dbReference type="HOGENOM" id="CLU_1506214_0_0_1"/>
<dbReference type="OMA" id="FYQAAGH"/>
<dbReference type="VEuPathDB" id="TriTrypDB:LMJLV39_170020900"/>
<dbReference type="GO" id="GO:0020037">
    <property type="term" value="F:heme binding"/>
    <property type="evidence" value="ECO:0000318"/>
    <property type="project" value="GO_Central"/>
</dbReference>
<dbReference type="Proteomes" id="UP000000542">
    <property type="component" value="Chromosome 17"/>
</dbReference>
<dbReference type="PROSITE" id="PS00191">
    <property type="entry name" value="CYTOCHROME_B5_1"/>
    <property type="match status" value="1"/>
</dbReference>
<dbReference type="VEuPathDB" id="TriTrypDB:LmjF.17.1350"/>
<sequence length="179" mass="18946">MPEHDWSGGVLAVVVLLVATACGVISGCDVCGVSVAKRVMAPSDRPDGGVPEATAVTSSGSTATATPMLELDDHLRGAATGKADTYVEEFYQAAGHLRCPQPQRHTQEEVARHRTKDDLWIVVDGNVLNVSAFVPHHPGGDVLLDGVGGQDMATVFAYFHDPSTVRLLVSFCIGRLLLQ</sequence>
<gene>
    <name evidence="9" type="ORF">LMJF_17_1350</name>
</gene>
<evidence type="ECO:0000256" key="2">
    <source>
        <dbReference type="ARBA" id="ARBA00022723"/>
    </source>
</evidence>
<dbReference type="KEGG" id="lma:LMJF_17_1350"/>
<dbReference type="InParanoid" id="Q4QE55"/>
<dbReference type="GO" id="GO:0046872">
    <property type="term" value="F:metal ion binding"/>
    <property type="evidence" value="ECO:0007669"/>
    <property type="project" value="UniProtKB-UniRule"/>
</dbReference>
<evidence type="ECO:0000256" key="5">
    <source>
        <dbReference type="RuleBase" id="RU362121"/>
    </source>
</evidence>
<dbReference type="VEuPathDB" id="TriTrypDB:LMJFC_170022400"/>
<evidence type="ECO:0000259" key="8">
    <source>
        <dbReference type="PROSITE" id="PS50255"/>
    </source>
</evidence>
<protein>
    <recommendedName>
        <fullName evidence="8">Cytochrome b5 heme-binding domain-containing protein</fullName>
    </recommendedName>
</protein>
<keyword evidence="10" id="KW-1185">Reference proteome</keyword>
<feature type="region of interest" description="Disordered" evidence="6">
    <location>
        <begin position="41"/>
        <end position="63"/>
    </location>
</feature>
<dbReference type="InterPro" id="IPR036400">
    <property type="entry name" value="Cyt_B5-like_heme/steroid_sf"/>
</dbReference>
<keyword evidence="1 5" id="KW-0349">Heme</keyword>
<reference evidence="9 10" key="1">
    <citation type="journal article" date="2005" name="Science">
        <title>The genome of the kinetoplastid parasite, Leishmania major.</title>
        <authorList>
            <person name="Ivens A.C."/>
            <person name="Peacock C.S."/>
            <person name="Worthey E.A."/>
            <person name="Murphy L."/>
            <person name="Aggarwal G."/>
            <person name="Berriman M."/>
            <person name="Sisk E."/>
            <person name="Rajandream M.A."/>
            <person name="Adlem E."/>
            <person name="Aert R."/>
            <person name="Anupama A."/>
            <person name="Apostolou Z."/>
            <person name="Attipoe P."/>
            <person name="Bason N."/>
            <person name="Bauser C."/>
            <person name="Beck A."/>
            <person name="Beverley S.M."/>
            <person name="Bianchettin G."/>
            <person name="Borzym K."/>
            <person name="Bothe G."/>
            <person name="Bruschi C.V."/>
            <person name="Collins M."/>
            <person name="Cadag E."/>
            <person name="Ciarloni L."/>
            <person name="Clayton C."/>
            <person name="Coulson R.M."/>
            <person name="Cronin A."/>
            <person name="Cruz A.K."/>
            <person name="Davies R.M."/>
            <person name="De Gaudenzi J."/>
            <person name="Dobson D.E."/>
            <person name="Duesterhoeft A."/>
            <person name="Fazelina G."/>
            <person name="Fosker N."/>
            <person name="Frasch A.C."/>
            <person name="Fraser A."/>
            <person name="Fuchs M."/>
            <person name="Gabel C."/>
            <person name="Goble A."/>
            <person name="Goffeau A."/>
            <person name="Harris D."/>
            <person name="Hertz-Fowler C."/>
            <person name="Hilbert H."/>
            <person name="Horn D."/>
            <person name="Huang Y."/>
            <person name="Klages S."/>
            <person name="Knights A."/>
            <person name="Kube M."/>
            <person name="Larke N."/>
            <person name="Litvin L."/>
            <person name="Lord A."/>
            <person name="Louie T."/>
            <person name="Marra M."/>
            <person name="Masuy D."/>
            <person name="Matthews K."/>
            <person name="Michaeli S."/>
            <person name="Mottram J.C."/>
            <person name="Muller-Auer S."/>
            <person name="Munden H."/>
            <person name="Nelson S."/>
            <person name="Norbertczak H."/>
            <person name="Oliver K."/>
            <person name="O'neil S."/>
            <person name="Pentony M."/>
            <person name="Pohl T.M."/>
            <person name="Price C."/>
            <person name="Purnelle B."/>
            <person name="Quail M.A."/>
            <person name="Rabbinowitsch E."/>
            <person name="Reinhardt R."/>
            <person name="Rieger M."/>
            <person name="Rinta J."/>
            <person name="Robben J."/>
            <person name="Robertson L."/>
            <person name="Ruiz J.C."/>
            <person name="Rutter S."/>
            <person name="Saunders D."/>
            <person name="Schafer M."/>
            <person name="Schein J."/>
            <person name="Schwartz D.C."/>
            <person name="Seeger K."/>
            <person name="Seyler A."/>
            <person name="Sharp S."/>
            <person name="Shin H."/>
            <person name="Sivam D."/>
            <person name="Squares R."/>
            <person name="Squares S."/>
            <person name="Tosato V."/>
            <person name="Vogt C."/>
            <person name="Volckaert G."/>
            <person name="Wambutt R."/>
            <person name="Warren T."/>
            <person name="Wedler H."/>
            <person name="Woodward J."/>
            <person name="Zhou S."/>
            <person name="Zimmermann W."/>
            <person name="Smith D.F."/>
            <person name="Blackwell J.M."/>
            <person name="Stuart K.D."/>
            <person name="Barrell B."/>
            <person name="Myler P.J."/>
        </authorList>
    </citation>
    <scope>NUCLEOTIDE SEQUENCE [LARGE SCALE GENOMIC DNA]</scope>
    <source>
        <strain evidence="10">MHOM/IL/81/Friedlin</strain>
    </source>
</reference>
<evidence type="ECO:0000256" key="6">
    <source>
        <dbReference type="SAM" id="MobiDB-lite"/>
    </source>
</evidence>
<feature type="chain" id="PRO_5004242194" description="Cytochrome b5 heme-binding domain-containing protein" evidence="7">
    <location>
        <begin position="28"/>
        <end position="179"/>
    </location>
</feature>
<keyword evidence="3 5" id="KW-0408">Iron</keyword>
<reference evidence="9 10" key="2">
    <citation type="journal article" date="2011" name="Genome Res.">
        <title>Chromosome and gene copy number variation allow major structural change between species and strains of Leishmania.</title>
        <authorList>
            <person name="Rogers M.B."/>
            <person name="Hilley J.D."/>
            <person name="Dickens N.J."/>
            <person name="Wilkes J."/>
            <person name="Bates P.A."/>
            <person name="Depledge D.P."/>
            <person name="Harris D."/>
            <person name="Her Y."/>
            <person name="Herzyk P."/>
            <person name="Imamura H."/>
            <person name="Otto T.D."/>
            <person name="Sanders M."/>
            <person name="Seeger K."/>
            <person name="Dujardin J.C."/>
            <person name="Berriman M."/>
            <person name="Smith D.F."/>
            <person name="Hertz-Fowler C."/>
            <person name="Mottram J.C."/>
        </authorList>
    </citation>
    <scope>NUCLEOTIDE SEQUENCE [LARGE SCALE GENOMIC DNA]</scope>
    <source>
        <strain evidence="10">MHOM/IL/81/Friedlin</strain>
    </source>
</reference>
<evidence type="ECO:0000313" key="10">
    <source>
        <dbReference type="Proteomes" id="UP000000542"/>
    </source>
</evidence>
<dbReference type="SUPFAM" id="SSF55856">
    <property type="entry name" value="Cytochrome b5-like heme/steroid binding domain"/>
    <property type="match status" value="1"/>
</dbReference>
<comment type="similarity">
    <text evidence="4 5">Belongs to the cytochrome b5 family.</text>
</comment>
<dbReference type="InterPro" id="IPR001199">
    <property type="entry name" value="Cyt_B5-like_heme/steroid-bd"/>
</dbReference>
<evidence type="ECO:0000256" key="1">
    <source>
        <dbReference type="ARBA" id="ARBA00022617"/>
    </source>
</evidence>
<dbReference type="AlphaFoldDB" id="Q4QE55"/>
<dbReference type="PANTHER" id="PTHR19359:SF25">
    <property type="entry name" value="CYTOCHROME B5 HEME-BINDING DOMAIN-CONTAINING PROTEIN"/>
    <property type="match status" value="1"/>
</dbReference>
<accession>Q4QE55</accession>
<dbReference type="SMART" id="SM01117">
    <property type="entry name" value="Cyt-b5"/>
    <property type="match status" value="1"/>
</dbReference>
<dbReference type="InterPro" id="IPR050668">
    <property type="entry name" value="Cytochrome_b5"/>
</dbReference>
<feature type="signal peptide" evidence="7">
    <location>
        <begin position="1"/>
        <end position="27"/>
    </location>
</feature>
<dbReference type="RefSeq" id="XP_001682393.1">
    <property type="nucleotide sequence ID" value="XM_001682341.1"/>
</dbReference>
<evidence type="ECO:0000256" key="4">
    <source>
        <dbReference type="ARBA" id="ARBA00038168"/>
    </source>
</evidence>
<dbReference type="InterPro" id="IPR018506">
    <property type="entry name" value="Cyt_B5_heme-BS"/>
</dbReference>
<proteinExistence type="inferred from homology"/>
<evidence type="ECO:0000256" key="7">
    <source>
        <dbReference type="SAM" id="SignalP"/>
    </source>
</evidence>
<dbReference type="eggNOG" id="KOG0536">
    <property type="taxonomic scope" value="Eukaryota"/>
</dbReference>